<dbReference type="Proteomes" id="UP001515500">
    <property type="component" value="Unplaced"/>
</dbReference>
<dbReference type="InterPro" id="IPR001374">
    <property type="entry name" value="R3H_dom"/>
</dbReference>
<dbReference type="InterPro" id="IPR036867">
    <property type="entry name" value="R3H_dom_sf"/>
</dbReference>
<dbReference type="PANTHER" id="PTHR47423">
    <property type="entry name" value="G-PATCH DOMAIN CONTAINING PROTEIN"/>
    <property type="match status" value="1"/>
</dbReference>
<proteinExistence type="predicted"/>
<name>A0AB40AWR9_DIOCR</name>
<evidence type="ECO:0000256" key="1">
    <source>
        <dbReference type="SAM" id="MobiDB-lite"/>
    </source>
</evidence>
<evidence type="ECO:0000313" key="4">
    <source>
        <dbReference type="RefSeq" id="XP_039119420.1"/>
    </source>
</evidence>
<feature type="domain" description="R3H" evidence="2">
    <location>
        <begin position="83"/>
        <end position="145"/>
    </location>
</feature>
<dbReference type="PROSITE" id="PS51061">
    <property type="entry name" value="R3H"/>
    <property type="match status" value="1"/>
</dbReference>
<dbReference type="GO" id="GO:0003676">
    <property type="term" value="F:nucleic acid binding"/>
    <property type="evidence" value="ECO:0007669"/>
    <property type="project" value="UniProtKB-UniRule"/>
</dbReference>
<dbReference type="Pfam" id="PF01424">
    <property type="entry name" value="R3H"/>
    <property type="match status" value="1"/>
</dbReference>
<evidence type="ECO:0000313" key="3">
    <source>
        <dbReference type="Proteomes" id="UP001515500"/>
    </source>
</evidence>
<dbReference type="AlphaFoldDB" id="A0AB40AWR9"/>
<organism evidence="3 4">
    <name type="scientific">Dioscorea cayennensis subsp. rotundata</name>
    <name type="common">White Guinea yam</name>
    <name type="synonym">Dioscorea rotundata</name>
    <dbReference type="NCBI Taxonomy" id="55577"/>
    <lineage>
        <taxon>Eukaryota</taxon>
        <taxon>Viridiplantae</taxon>
        <taxon>Streptophyta</taxon>
        <taxon>Embryophyta</taxon>
        <taxon>Tracheophyta</taxon>
        <taxon>Spermatophyta</taxon>
        <taxon>Magnoliopsida</taxon>
        <taxon>Liliopsida</taxon>
        <taxon>Dioscoreales</taxon>
        <taxon>Dioscoreaceae</taxon>
        <taxon>Dioscorea</taxon>
    </lineage>
</organism>
<accession>A0AB40AWR9</accession>
<dbReference type="GeneID" id="120255725"/>
<dbReference type="Gene3D" id="3.30.1370.50">
    <property type="entry name" value="R3H-like domain"/>
    <property type="match status" value="1"/>
</dbReference>
<protein>
    <submittedName>
        <fullName evidence="4">Uncharacterized protein LOC120255725</fullName>
    </submittedName>
</protein>
<dbReference type="RefSeq" id="XP_039119420.1">
    <property type="nucleotide sequence ID" value="XM_039263486.1"/>
</dbReference>
<dbReference type="PANTHER" id="PTHR47423:SF2">
    <property type="entry name" value="PROTEIN SQS1"/>
    <property type="match status" value="1"/>
</dbReference>
<sequence>MTRNKNLLQSRCRLQPIHRRRSSKREDIEENERDGDGPSSTGKRYQRGKNRVDIVSGNDDASSSSSRRGGKQNAGKCMACAIDFEAHEINTRLKTMVEDEVDTETFRPMHESNRIMVQRLAAIYLLRCYSQGPRKHRYIVVKQTSRSRLPTCSDRIDKLMEKAVKNVDCNCNNLESDTPQTKSRKIIRKRNNSHRGMKSSGSSLFLGPVFISSGFLQSTEMIKSSSSNSVHVHPCPPKFKAYEGYMSGYGSKLLAKMGYSGGGLDCSCMIGRGRNSFGGNAYQKGPHLIAQYF</sequence>
<reference evidence="4" key="1">
    <citation type="submission" date="2025-08" db="UniProtKB">
        <authorList>
            <consortium name="RefSeq"/>
        </authorList>
    </citation>
    <scope>IDENTIFICATION</scope>
</reference>
<feature type="region of interest" description="Disordered" evidence="1">
    <location>
        <begin position="15"/>
        <end position="73"/>
    </location>
</feature>
<keyword evidence="3" id="KW-1185">Reference proteome</keyword>
<gene>
    <name evidence="4" type="primary">LOC120255725</name>
</gene>
<evidence type="ECO:0000259" key="2">
    <source>
        <dbReference type="PROSITE" id="PS51061"/>
    </source>
</evidence>
<dbReference type="SUPFAM" id="SSF82708">
    <property type="entry name" value="R3H domain"/>
    <property type="match status" value="1"/>
</dbReference>